<evidence type="ECO:0008006" key="3">
    <source>
        <dbReference type="Google" id="ProtNLM"/>
    </source>
</evidence>
<dbReference type="Proteomes" id="UP001523219">
    <property type="component" value="Unassembled WGS sequence"/>
</dbReference>
<dbReference type="EMBL" id="JAMWMR010000036">
    <property type="protein sequence ID" value="MCN9244450.1"/>
    <property type="molecule type" value="Genomic_DNA"/>
</dbReference>
<evidence type="ECO:0000313" key="1">
    <source>
        <dbReference type="EMBL" id="MCN9244450.1"/>
    </source>
</evidence>
<comment type="caution">
    <text evidence="1">The sequence shown here is derived from an EMBL/GenBank/DDBJ whole genome shotgun (WGS) entry which is preliminary data.</text>
</comment>
<reference evidence="1 2" key="1">
    <citation type="submission" date="2022-05" db="EMBL/GenBank/DDBJ databases">
        <title>Streptomyces sp. nov. RY43-2 isolated from soil of a peat swamp forest.</title>
        <authorList>
            <person name="Kanchanasin P."/>
            <person name="Tanasupawat S."/>
            <person name="Phongsopitanun W."/>
        </authorList>
    </citation>
    <scope>NUCLEOTIDE SEQUENCE [LARGE SCALE GENOMIC DNA]</scope>
    <source>
        <strain evidence="1 2">RY43-2</strain>
    </source>
</reference>
<name>A0ABT0ZLI4_9ACTN</name>
<gene>
    <name evidence="1" type="ORF">NGF19_27330</name>
</gene>
<keyword evidence="2" id="KW-1185">Reference proteome</keyword>
<dbReference type="RefSeq" id="WP_252428238.1">
    <property type="nucleotide sequence ID" value="NZ_JAMWMR010000036.1"/>
</dbReference>
<accession>A0ABT0ZLI4</accession>
<evidence type="ECO:0000313" key="2">
    <source>
        <dbReference type="Proteomes" id="UP001523219"/>
    </source>
</evidence>
<proteinExistence type="predicted"/>
<organism evidence="1 2">
    <name type="scientific">Streptomyces macrolidinus</name>
    <dbReference type="NCBI Taxonomy" id="2952607"/>
    <lineage>
        <taxon>Bacteria</taxon>
        <taxon>Bacillati</taxon>
        <taxon>Actinomycetota</taxon>
        <taxon>Actinomycetes</taxon>
        <taxon>Kitasatosporales</taxon>
        <taxon>Streptomycetaceae</taxon>
        <taxon>Streptomyces</taxon>
    </lineage>
</organism>
<protein>
    <recommendedName>
        <fullName evidence="3">Immunity protein 52 domain-containing protein</fullName>
    </recommendedName>
</protein>
<sequence length="239" mass="25254">MRRVVRGFWGPRAESAEALAVRWKQTLDRLAGLLPAAGPGTAGPWTWQQAHEVGAATVLSADEASLLTALRAEQAADGWSDRTGYGLSLSIENEAGWEVEVRGSAGGASEFVLQSVILGISVPEGAQLPAAELLALVAEEWAPDFGDVTDDDVLDALEDEADFIIGEPSVGWCGYLSPARAALVPDDLTAARKELPDGGVLFDIAAPSTDTDTVVETYVRLREAGALEPLPTPMDRSML</sequence>